<evidence type="ECO:0000313" key="3">
    <source>
        <dbReference type="Proteomes" id="UP001332931"/>
    </source>
</evidence>
<organism evidence="2 3">
    <name type="scientific">Olsenella absiana</name>
    <dbReference type="NCBI Taxonomy" id="3115222"/>
    <lineage>
        <taxon>Bacteria</taxon>
        <taxon>Bacillati</taxon>
        <taxon>Actinomycetota</taxon>
        <taxon>Coriobacteriia</taxon>
        <taxon>Coriobacteriales</taxon>
        <taxon>Atopobiaceae</taxon>
        <taxon>Olsenella</taxon>
    </lineage>
</organism>
<dbReference type="SUPFAM" id="SSF53254">
    <property type="entry name" value="Phosphoglycerate mutase-like"/>
    <property type="match status" value="1"/>
</dbReference>
<sequence>MMLVTGGVASGKRTYVRSLGFAEKDLAYASPDGALSDPGAPVVVDAQLLALAGPVGEGALADLAAREVVVATEVGAGVVPAGPDERAWRERAGRLACDLAERAECVVRMVCGVPQVLKGEPVARVAAAPADAVAGAGPAGGVATRTAAGVRARAGGAEGASLTLVLLRHGRTSGNDLHRYVGRTDEPLSPEGRRQARRAGSCSRVPLVYVSPLVRARQTAAICFPDAAQVVVDGLRELDFGEFEGRSADDMAGDAAYRAWVDGCCVGRCPGGESRADLVRRTSAALEGILATSFARGDERVVVVAHGGTIMAAMSAFVDSPTRRRDPLAYFRWQVANLQGYRIEVSLRDGRFAFGAYERVCSLAPLA</sequence>
<feature type="compositionally biased region" description="Basic and acidic residues" evidence="1">
    <location>
        <begin position="177"/>
        <end position="194"/>
    </location>
</feature>
<proteinExistence type="predicted"/>
<dbReference type="InterPro" id="IPR029033">
    <property type="entry name" value="His_PPase_superfam"/>
</dbReference>
<dbReference type="PANTHER" id="PTHR48100:SF1">
    <property type="entry name" value="HISTIDINE PHOSPHATASE FAMILY PROTEIN-RELATED"/>
    <property type="match status" value="1"/>
</dbReference>
<dbReference type="InterPro" id="IPR050275">
    <property type="entry name" value="PGM_Phosphatase"/>
</dbReference>
<dbReference type="EMBL" id="JAZGJQ010000001">
    <property type="protein sequence ID" value="MEE6146452.1"/>
    <property type="molecule type" value="Genomic_DNA"/>
</dbReference>
<dbReference type="CDD" id="cd07067">
    <property type="entry name" value="HP_PGM_like"/>
    <property type="match status" value="1"/>
</dbReference>
<dbReference type="SMART" id="SM00855">
    <property type="entry name" value="PGAM"/>
    <property type="match status" value="1"/>
</dbReference>
<feature type="region of interest" description="Disordered" evidence="1">
    <location>
        <begin position="177"/>
        <end position="197"/>
    </location>
</feature>
<dbReference type="InterPro" id="IPR027417">
    <property type="entry name" value="P-loop_NTPase"/>
</dbReference>
<reference evidence="2 3" key="1">
    <citation type="submission" date="2024-01" db="EMBL/GenBank/DDBJ databases">
        <title>Description of Olsenella sp. nov., isolated from pig feces.</title>
        <authorList>
            <person name="Chang Y.-H."/>
        </authorList>
    </citation>
    <scope>NUCLEOTIDE SEQUENCE [LARGE SCALE GENOMIC DNA]</scope>
    <source>
        <strain evidence="2 3">YH-ols2223</strain>
    </source>
</reference>
<dbReference type="InterPro" id="IPR003203">
    <property type="entry name" value="CobU/CobP"/>
</dbReference>
<keyword evidence="2" id="KW-0418">Kinase</keyword>
<evidence type="ECO:0000256" key="1">
    <source>
        <dbReference type="SAM" id="MobiDB-lite"/>
    </source>
</evidence>
<dbReference type="GO" id="GO:0016301">
    <property type="term" value="F:kinase activity"/>
    <property type="evidence" value="ECO:0007669"/>
    <property type="project" value="UniProtKB-KW"/>
</dbReference>
<dbReference type="InterPro" id="IPR013078">
    <property type="entry name" value="His_Pase_superF_clade-1"/>
</dbReference>
<keyword evidence="2" id="KW-0548">Nucleotidyltransferase</keyword>
<protein>
    <submittedName>
        <fullName evidence="2">Bifunctional adenosylcobinamide kinase/adenosylcobinamide-phosphate guanylyltransferase</fullName>
    </submittedName>
</protein>
<evidence type="ECO:0000313" key="2">
    <source>
        <dbReference type="EMBL" id="MEE6146452.1"/>
    </source>
</evidence>
<dbReference type="Pfam" id="PF02283">
    <property type="entry name" value="CobU"/>
    <property type="match status" value="1"/>
</dbReference>
<gene>
    <name evidence="2" type="ORF">VXJ25_00360</name>
</gene>
<dbReference type="RefSeq" id="WP_330957218.1">
    <property type="nucleotide sequence ID" value="NZ_JAZGJQ010000001.1"/>
</dbReference>
<dbReference type="Proteomes" id="UP001332931">
    <property type="component" value="Unassembled WGS sequence"/>
</dbReference>
<keyword evidence="3" id="KW-1185">Reference proteome</keyword>
<dbReference type="Gene3D" id="3.40.50.1240">
    <property type="entry name" value="Phosphoglycerate mutase-like"/>
    <property type="match status" value="1"/>
</dbReference>
<accession>A0ABU7R781</accession>
<dbReference type="SUPFAM" id="SSF52540">
    <property type="entry name" value="P-loop containing nucleoside triphosphate hydrolases"/>
    <property type="match status" value="1"/>
</dbReference>
<dbReference type="Pfam" id="PF00300">
    <property type="entry name" value="His_Phos_1"/>
    <property type="match status" value="1"/>
</dbReference>
<keyword evidence="2" id="KW-0808">Transferase</keyword>
<dbReference type="PANTHER" id="PTHR48100">
    <property type="entry name" value="BROAD-SPECIFICITY PHOSPHATASE YOR283W-RELATED"/>
    <property type="match status" value="1"/>
</dbReference>
<dbReference type="Gene3D" id="3.40.50.300">
    <property type="entry name" value="P-loop containing nucleotide triphosphate hydrolases"/>
    <property type="match status" value="1"/>
</dbReference>
<comment type="caution">
    <text evidence="2">The sequence shown here is derived from an EMBL/GenBank/DDBJ whole genome shotgun (WGS) entry which is preliminary data.</text>
</comment>
<dbReference type="GO" id="GO:0016779">
    <property type="term" value="F:nucleotidyltransferase activity"/>
    <property type="evidence" value="ECO:0007669"/>
    <property type="project" value="UniProtKB-KW"/>
</dbReference>
<name>A0ABU7R781_9ACTN</name>